<dbReference type="InterPro" id="IPR050546">
    <property type="entry name" value="Glycosyl_Hydrlase_16"/>
</dbReference>
<sequence length="284" mass="30479">MRLHTLALVSFLSSFVSAGAVPNKGGFRLMWSDTFQGNAGQGPDLGKWKIITGIHTNNEVQDYTTSNQNIQISGGGSIQFIPLKTAKGWTSGRIESKYTFTPQAGKATIIEGKIRFGDSPAANKQGIWPAFWLLGDVIHQGTPWPRCGELDIMENINGAPQGYGTIHCGSTPGGPCNEPIGLPSSTPLTDNGWHTWTLKIDRSAAGGKDFRQEALQWSIDGKVFKTLTGAQIGDQAIWATLAHSPLFMILNVAVGGDWPGAPNGNTLGSWGSMMEVEYVAVYSN</sequence>
<name>A0AAN6Y9T3_9PEZI</name>
<reference evidence="3" key="1">
    <citation type="journal article" date="2023" name="Mol. Phylogenet. Evol.">
        <title>Genome-scale phylogeny and comparative genomics of the fungal order Sordariales.</title>
        <authorList>
            <person name="Hensen N."/>
            <person name="Bonometti L."/>
            <person name="Westerberg I."/>
            <person name="Brannstrom I.O."/>
            <person name="Guillou S."/>
            <person name="Cros-Aarteil S."/>
            <person name="Calhoun S."/>
            <person name="Haridas S."/>
            <person name="Kuo A."/>
            <person name="Mondo S."/>
            <person name="Pangilinan J."/>
            <person name="Riley R."/>
            <person name="LaButti K."/>
            <person name="Andreopoulos B."/>
            <person name="Lipzen A."/>
            <person name="Chen C."/>
            <person name="Yan M."/>
            <person name="Daum C."/>
            <person name="Ng V."/>
            <person name="Clum A."/>
            <person name="Steindorff A."/>
            <person name="Ohm R.A."/>
            <person name="Martin F."/>
            <person name="Silar P."/>
            <person name="Natvig D.O."/>
            <person name="Lalanne C."/>
            <person name="Gautier V."/>
            <person name="Ament-Velasquez S.L."/>
            <person name="Kruys A."/>
            <person name="Hutchinson M.I."/>
            <person name="Powell A.J."/>
            <person name="Barry K."/>
            <person name="Miller A.N."/>
            <person name="Grigoriev I.V."/>
            <person name="Debuchy R."/>
            <person name="Gladieux P."/>
            <person name="Hiltunen Thoren M."/>
            <person name="Johannesson H."/>
        </authorList>
    </citation>
    <scope>NUCLEOTIDE SEQUENCE</scope>
    <source>
        <strain evidence="3">PSN293</strain>
    </source>
</reference>
<dbReference type="AlphaFoldDB" id="A0AAN6Y9T3"/>
<keyword evidence="1" id="KW-0732">Signal</keyword>
<dbReference type="PANTHER" id="PTHR10963">
    <property type="entry name" value="GLYCOSYL HYDROLASE-RELATED"/>
    <property type="match status" value="1"/>
</dbReference>
<proteinExistence type="predicted"/>
<gene>
    <name evidence="3" type="ORF">QBC37DRAFT_146789</name>
</gene>
<comment type="caution">
    <text evidence="3">The sequence shown here is derived from an EMBL/GenBank/DDBJ whole genome shotgun (WGS) entry which is preliminary data.</text>
</comment>
<evidence type="ECO:0000259" key="2">
    <source>
        <dbReference type="PROSITE" id="PS51762"/>
    </source>
</evidence>
<evidence type="ECO:0000256" key="1">
    <source>
        <dbReference type="SAM" id="SignalP"/>
    </source>
</evidence>
<feature type="chain" id="PRO_5042844499" evidence="1">
    <location>
        <begin position="19"/>
        <end position="284"/>
    </location>
</feature>
<feature type="domain" description="GH16" evidence="2">
    <location>
        <begin position="16"/>
        <end position="284"/>
    </location>
</feature>
<keyword evidence="4" id="KW-1185">Reference proteome</keyword>
<dbReference type="InterPro" id="IPR013320">
    <property type="entry name" value="ConA-like_dom_sf"/>
</dbReference>
<evidence type="ECO:0000313" key="3">
    <source>
        <dbReference type="EMBL" id="KAK4214575.1"/>
    </source>
</evidence>
<dbReference type="InterPro" id="IPR000757">
    <property type="entry name" value="Beta-glucanase-like"/>
</dbReference>
<dbReference type="PANTHER" id="PTHR10963:SF60">
    <property type="entry name" value="GRAM-NEGATIVE BACTERIA-BINDING PROTEIN 1-RELATED"/>
    <property type="match status" value="1"/>
</dbReference>
<dbReference type="EMBL" id="MU858091">
    <property type="protein sequence ID" value="KAK4214575.1"/>
    <property type="molecule type" value="Genomic_DNA"/>
</dbReference>
<dbReference type="GO" id="GO:0005975">
    <property type="term" value="P:carbohydrate metabolic process"/>
    <property type="evidence" value="ECO:0007669"/>
    <property type="project" value="InterPro"/>
</dbReference>
<dbReference type="GO" id="GO:0004553">
    <property type="term" value="F:hydrolase activity, hydrolyzing O-glycosyl compounds"/>
    <property type="evidence" value="ECO:0007669"/>
    <property type="project" value="InterPro"/>
</dbReference>
<evidence type="ECO:0000313" key="4">
    <source>
        <dbReference type="Proteomes" id="UP001301769"/>
    </source>
</evidence>
<reference evidence="3" key="2">
    <citation type="submission" date="2023-05" db="EMBL/GenBank/DDBJ databases">
        <authorList>
            <consortium name="Lawrence Berkeley National Laboratory"/>
            <person name="Steindorff A."/>
            <person name="Hensen N."/>
            <person name="Bonometti L."/>
            <person name="Westerberg I."/>
            <person name="Brannstrom I.O."/>
            <person name="Guillou S."/>
            <person name="Cros-Aarteil S."/>
            <person name="Calhoun S."/>
            <person name="Haridas S."/>
            <person name="Kuo A."/>
            <person name="Mondo S."/>
            <person name="Pangilinan J."/>
            <person name="Riley R."/>
            <person name="Labutti K."/>
            <person name="Andreopoulos B."/>
            <person name="Lipzen A."/>
            <person name="Chen C."/>
            <person name="Yanf M."/>
            <person name="Daum C."/>
            <person name="Ng V."/>
            <person name="Clum A."/>
            <person name="Ohm R."/>
            <person name="Martin F."/>
            <person name="Silar P."/>
            <person name="Natvig D."/>
            <person name="Lalanne C."/>
            <person name="Gautier V."/>
            <person name="Ament-Velasquez S.L."/>
            <person name="Kruys A."/>
            <person name="Hutchinson M.I."/>
            <person name="Powell A.J."/>
            <person name="Barry K."/>
            <person name="Miller A.N."/>
            <person name="Grigoriev I.V."/>
            <person name="Debuchy R."/>
            <person name="Gladieux P."/>
            <person name="Thoren M.H."/>
            <person name="Johannesson H."/>
        </authorList>
    </citation>
    <scope>NUCLEOTIDE SEQUENCE</scope>
    <source>
        <strain evidence="3">PSN293</strain>
    </source>
</reference>
<dbReference type="SUPFAM" id="SSF49899">
    <property type="entry name" value="Concanavalin A-like lectins/glucanases"/>
    <property type="match status" value="1"/>
</dbReference>
<dbReference type="Gene3D" id="2.60.120.200">
    <property type="match status" value="1"/>
</dbReference>
<dbReference type="Proteomes" id="UP001301769">
    <property type="component" value="Unassembled WGS sequence"/>
</dbReference>
<protein>
    <submittedName>
        <fullName evidence="3">Beta-glucanase</fullName>
    </submittedName>
</protein>
<dbReference type="CDD" id="cd02182">
    <property type="entry name" value="GH16_Strep_laminarinase_like"/>
    <property type="match status" value="1"/>
</dbReference>
<organism evidence="3 4">
    <name type="scientific">Rhypophila decipiens</name>
    <dbReference type="NCBI Taxonomy" id="261697"/>
    <lineage>
        <taxon>Eukaryota</taxon>
        <taxon>Fungi</taxon>
        <taxon>Dikarya</taxon>
        <taxon>Ascomycota</taxon>
        <taxon>Pezizomycotina</taxon>
        <taxon>Sordariomycetes</taxon>
        <taxon>Sordariomycetidae</taxon>
        <taxon>Sordariales</taxon>
        <taxon>Naviculisporaceae</taxon>
        <taxon>Rhypophila</taxon>
    </lineage>
</organism>
<dbReference type="PROSITE" id="PS51762">
    <property type="entry name" value="GH16_2"/>
    <property type="match status" value="1"/>
</dbReference>
<dbReference type="Pfam" id="PF26113">
    <property type="entry name" value="GH16_XgeA"/>
    <property type="match status" value="1"/>
</dbReference>
<accession>A0AAN6Y9T3</accession>
<feature type="signal peptide" evidence="1">
    <location>
        <begin position="1"/>
        <end position="18"/>
    </location>
</feature>